<dbReference type="Gramene" id="AET2Gv21157800.2">
    <property type="protein sequence ID" value="AET2Gv21157800.2"/>
    <property type="gene ID" value="AET2Gv21157800"/>
</dbReference>
<reference evidence="4" key="1">
    <citation type="journal article" date="2014" name="Science">
        <title>Ancient hybridizations among the ancestral genomes of bread wheat.</title>
        <authorList>
            <consortium name="International Wheat Genome Sequencing Consortium,"/>
            <person name="Marcussen T."/>
            <person name="Sandve S.R."/>
            <person name="Heier L."/>
            <person name="Spannagl M."/>
            <person name="Pfeifer M."/>
            <person name="Jakobsen K.S."/>
            <person name="Wulff B.B."/>
            <person name="Steuernagel B."/>
            <person name="Mayer K.F."/>
            <person name="Olsen O.A."/>
        </authorList>
    </citation>
    <scope>NUCLEOTIDE SEQUENCE [LARGE SCALE GENOMIC DNA]</scope>
    <source>
        <strain evidence="4">cv. AL8/78</strain>
    </source>
</reference>
<name>A0A453DA28_AEGTS</name>
<dbReference type="AlphaFoldDB" id="A0A453DA28"/>
<proteinExistence type="predicted"/>
<accession>A0A453DA28</accession>
<keyword evidence="2" id="KW-0472">Membrane</keyword>
<keyword evidence="2" id="KW-1133">Transmembrane helix</keyword>
<reference evidence="3" key="5">
    <citation type="journal article" date="2021" name="G3 (Bethesda)">
        <title>Aegilops tauschii genome assembly Aet v5.0 features greater sequence contiguity and improved annotation.</title>
        <authorList>
            <person name="Wang L."/>
            <person name="Zhu T."/>
            <person name="Rodriguez J.C."/>
            <person name="Deal K.R."/>
            <person name="Dubcovsky J."/>
            <person name="McGuire P.E."/>
            <person name="Lux T."/>
            <person name="Spannagl M."/>
            <person name="Mayer K.F.X."/>
            <person name="Baldrich P."/>
            <person name="Meyers B.C."/>
            <person name="Huo N."/>
            <person name="Gu Y.Q."/>
            <person name="Zhou H."/>
            <person name="Devos K.M."/>
            <person name="Bennetzen J.L."/>
            <person name="Unver T."/>
            <person name="Budak H."/>
            <person name="Gulick P.J."/>
            <person name="Galiba G."/>
            <person name="Kalapos B."/>
            <person name="Nelson D.R."/>
            <person name="Li P."/>
            <person name="You F.M."/>
            <person name="Luo M.C."/>
            <person name="Dvorak J."/>
        </authorList>
    </citation>
    <scope>NUCLEOTIDE SEQUENCE [LARGE SCALE GENOMIC DNA]</scope>
    <source>
        <strain evidence="3">cv. AL8/78</strain>
    </source>
</reference>
<evidence type="ECO:0000256" key="2">
    <source>
        <dbReference type="SAM" id="Phobius"/>
    </source>
</evidence>
<dbReference type="EnsemblPlants" id="AET2Gv21157800.2">
    <property type="protein sequence ID" value="AET2Gv21157800.2"/>
    <property type="gene ID" value="AET2Gv21157800"/>
</dbReference>
<reference evidence="4" key="2">
    <citation type="journal article" date="2017" name="Nat. Plants">
        <title>The Aegilops tauschii genome reveals multiple impacts of transposons.</title>
        <authorList>
            <person name="Zhao G."/>
            <person name="Zou C."/>
            <person name="Li K."/>
            <person name="Wang K."/>
            <person name="Li T."/>
            <person name="Gao L."/>
            <person name="Zhang X."/>
            <person name="Wang H."/>
            <person name="Yang Z."/>
            <person name="Liu X."/>
            <person name="Jiang W."/>
            <person name="Mao L."/>
            <person name="Kong X."/>
            <person name="Jiao Y."/>
            <person name="Jia J."/>
        </authorList>
    </citation>
    <scope>NUCLEOTIDE SEQUENCE [LARGE SCALE GENOMIC DNA]</scope>
    <source>
        <strain evidence="4">cv. AL8/78</strain>
    </source>
</reference>
<organism evidence="3 4">
    <name type="scientific">Aegilops tauschii subsp. strangulata</name>
    <name type="common">Goatgrass</name>
    <dbReference type="NCBI Taxonomy" id="200361"/>
    <lineage>
        <taxon>Eukaryota</taxon>
        <taxon>Viridiplantae</taxon>
        <taxon>Streptophyta</taxon>
        <taxon>Embryophyta</taxon>
        <taxon>Tracheophyta</taxon>
        <taxon>Spermatophyta</taxon>
        <taxon>Magnoliopsida</taxon>
        <taxon>Liliopsida</taxon>
        <taxon>Poales</taxon>
        <taxon>Poaceae</taxon>
        <taxon>BOP clade</taxon>
        <taxon>Pooideae</taxon>
        <taxon>Triticodae</taxon>
        <taxon>Triticeae</taxon>
        <taxon>Triticinae</taxon>
        <taxon>Aegilops</taxon>
    </lineage>
</organism>
<feature type="region of interest" description="Disordered" evidence="1">
    <location>
        <begin position="1"/>
        <end position="20"/>
    </location>
</feature>
<sequence length="77" mass="8375">MCSTTSSSASPATASAPTTTMVRTSAALKTVLFMLQSTLSCSCSMLMICYVCARLSVLQMHRSPASWHLWRSSRPKK</sequence>
<keyword evidence="4" id="KW-1185">Reference proteome</keyword>
<reference evidence="3" key="3">
    <citation type="journal article" date="2017" name="Nature">
        <title>Genome sequence of the progenitor of the wheat D genome Aegilops tauschii.</title>
        <authorList>
            <person name="Luo M.C."/>
            <person name="Gu Y.Q."/>
            <person name="Puiu D."/>
            <person name="Wang H."/>
            <person name="Twardziok S.O."/>
            <person name="Deal K.R."/>
            <person name="Huo N."/>
            <person name="Zhu T."/>
            <person name="Wang L."/>
            <person name="Wang Y."/>
            <person name="McGuire P.E."/>
            <person name="Liu S."/>
            <person name="Long H."/>
            <person name="Ramasamy R.K."/>
            <person name="Rodriguez J.C."/>
            <person name="Van S.L."/>
            <person name="Yuan L."/>
            <person name="Wang Z."/>
            <person name="Xia Z."/>
            <person name="Xiao L."/>
            <person name="Anderson O.D."/>
            <person name="Ouyang S."/>
            <person name="Liang Y."/>
            <person name="Zimin A.V."/>
            <person name="Pertea G."/>
            <person name="Qi P."/>
            <person name="Bennetzen J.L."/>
            <person name="Dai X."/>
            <person name="Dawson M.W."/>
            <person name="Muller H.G."/>
            <person name="Kugler K."/>
            <person name="Rivarola-Duarte L."/>
            <person name="Spannagl M."/>
            <person name="Mayer K.F.X."/>
            <person name="Lu F.H."/>
            <person name="Bevan M.W."/>
            <person name="Leroy P."/>
            <person name="Li P."/>
            <person name="You F.M."/>
            <person name="Sun Q."/>
            <person name="Liu Z."/>
            <person name="Lyons E."/>
            <person name="Wicker T."/>
            <person name="Salzberg S.L."/>
            <person name="Devos K.M."/>
            <person name="Dvorak J."/>
        </authorList>
    </citation>
    <scope>NUCLEOTIDE SEQUENCE [LARGE SCALE GENOMIC DNA]</scope>
    <source>
        <strain evidence="3">cv. AL8/78</strain>
    </source>
</reference>
<evidence type="ECO:0000256" key="1">
    <source>
        <dbReference type="SAM" id="MobiDB-lite"/>
    </source>
</evidence>
<protein>
    <submittedName>
        <fullName evidence="3">Uncharacterized protein</fullName>
    </submittedName>
</protein>
<evidence type="ECO:0000313" key="4">
    <source>
        <dbReference type="Proteomes" id="UP000015105"/>
    </source>
</evidence>
<feature type="transmembrane region" description="Helical" evidence="2">
    <location>
        <begin position="31"/>
        <end position="53"/>
    </location>
</feature>
<keyword evidence="2" id="KW-0812">Transmembrane</keyword>
<evidence type="ECO:0000313" key="3">
    <source>
        <dbReference type="EnsemblPlants" id="AET2Gv21157800.2"/>
    </source>
</evidence>
<reference evidence="3" key="4">
    <citation type="submission" date="2019-03" db="UniProtKB">
        <authorList>
            <consortium name="EnsemblPlants"/>
        </authorList>
    </citation>
    <scope>IDENTIFICATION</scope>
</reference>
<dbReference type="Proteomes" id="UP000015105">
    <property type="component" value="Chromosome 2D"/>
</dbReference>